<keyword evidence="2" id="KW-0092">Biotin</keyword>
<dbReference type="CDD" id="cd16442">
    <property type="entry name" value="BPL"/>
    <property type="match status" value="1"/>
</dbReference>
<dbReference type="InterPro" id="IPR003142">
    <property type="entry name" value="BPL_C"/>
</dbReference>
<dbReference type="NCBIfam" id="TIGR00121">
    <property type="entry name" value="birA_ligase"/>
    <property type="match status" value="1"/>
</dbReference>
<dbReference type="InterPro" id="IPR045864">
    <property type="entry name" value="aa-tRNA-synth_II/BPL/LPL"/>
</dbReference>
<dbReference type="PANTHER" id="PTHR12835">
    <property type="entry name" value="BIOTIN PROTEIN LIGASE"/>
    <property type="match status" value="1"/>
</dbReference>
<dbReference type="PROSITE" id="PS51733">
    <property type="entry name" value="BPL_LPL_CATALYTIC"/>
    <property type="match status" value="1"/>
</dbReference>
<evidence type="ECO:0000313" key="6">
    <source>
        <dbReference type="EMBL" id="MCW2307165.1"/>
    </source>
</evidence>
<gene>
    <name evidence="6" type="ORF">M2319_001487</name>
</gene>
<reference evidence="7" key="1">
    <citation type="submission" date="2023-07" db="EMBL/GenBank/DDBJ databases">
        <title>Genome sequencing of Purple Non-Sulfur Bacteria from various extreme environments.</title>
        <authorList>
            <person name="Mayer M."/>
        </authorList>
    </citation>
    <scope>NUCLEOTIDE SEQUENCE [LARGE SCALE GENOMIC DNA]</scope>
    <source>
        <strain evidence="7">DSM 17935</strain>
    </source>
</reference>
<dbReference type="Pfam" id="PF02237">
    <property type="entry name" value="BPL_C"/>
    <property type="match status" value="1"/>
</dbReference>
<accession>A0ABT3H9U5</accession>
<evidence type="ECO:0000259" key="5">
    <source>
        <dbReference type="PROSITE" id="PS51733"/>
    </source>
</evidence>
<sequence length="281" mass="30688">MSSSHPVPECRRSLPRLSRLERQDGRIGRVVFYLPEVDSTNRLLANLAGRRAEAGTVVVADHQTAGRGKEERVWYSAPGTGLSLSVLLRPRISIECMSQATLVIAVAVADAIEAASGVAAEIKWPNDIMVGERKLCGILCELVTTPDGDVDHIIAGIGINVSQTPDQFPDGLRSIATSIEAEAKRAVDRQTVLGLLLDRLEHRLAQWERDGFQPIRRDWIRRSCTLGRPIIVTTPQERRSGTAIALGDDGSLSIRTEEGSIHNYIFGETCSSSVASEKTRN</sequence>
<protein>
    <recommendedName>
        <fullName evidence="3">biotin--[biotin carboxyl-carrier protein] ligase</fullName>
        <ecNumber evidence="3">6.3.4.15</ecNumber>
    </recommendedName>
</protein>
<dbReference type="GO" id="GO:0004077">
    <property type="term" value="F:biotin--[biotin carboxyl-carrier protein] ligase activity"/>
    <property type="evidence" value="ECO:0007669"/>
    <property type="project" value="UniProtKB-EC"/>
</dbReference>
<feature type="domain" description="BPL/LPL catalytic" evidence="5">
    <location>
        <begin position="12"/>
        <end position="208"/>
    </location>
</feature>
<keyword evidence="7" id="KW-1185">Reference proteome</keyword>
<organism evidence="6 7">
    <name type="scientific">Rhodobium gokarnense</name>
    <dbReference type="NCBI Taxonomy" id="364296"/>
    <lineage>
        <taxon>Bacteria</taxon>
        <taxon>Pseudomonadati</taxon>
        <taxon>Pseudomonadota</taxon>
        <taxon>Alphaproteobacteria</taxon>
        <taxon>Hyphomicrobiales</taxon>
        <taxon>Rhodobiaceae</taxon>
        <taxon>Rhodobium</taxon>
    </lineage>
</organism>
<evidence type="ECO:0000313" key="7">
    <source>
        <dbReference type="Proteomes" id="UP001209755"/>
    </source>
</evidence>
<dbReference type="EC" id="6.3.4.15" evidence="3"/>
<dbReference type="InterPro" id="IPR004143">
    <property type="entry name" value="BPL_LPL_catalytic"/>
</dbReference>
<evidence type="ECO:0000256" key="3">
    <source>
        <dbReference type="ARBA" id="ARBA00024227"/>
    </source>
</evidence>
<dbReference type="Proteomes" id="UP001209755">
    <property type="component" value="Unassembled WGS sequence"/>
</dbReference>
<keyword evidence="1 6" id="KW-0436">Ligase</keyword>
<dbReference type="EMBL" id="JAOQNS010000003">
    <property type="protein sequence ID" value="MCW2307165.1"/>
    <property type="molecule type" value="Genomic_DNA"/>
</dbReference>
<comment type="caution">
    <text evidence="6">The sequence shown here is derived from an EMBL/GenBank/DDBJ whole genome shotgun (WGS) entry which is preliminary data.</text>
</comment>
<proteinExistence type="predicted"/>
<dbReference type="InterPro" id="IPR004408">
    <property type="entry name" value="Biotin_CoA_COase_ligase"/>
</dbReference>
<dbReference type="SUPFAM" id="SSF55681">
    <property type="entry name" value="Class II aaRS and biotin synthetases"/>
    <property type="match status" value="1"/>
</dbReference>
<dbReference type="Pfam" id="PF03099">
    <property type="entry name" value="BPL_LplA_LipB"/>
    <property type="match status" value="1"/>
</dbReference>
<dbReference type="PANTHER" id="PTHR12835:SF5">
    <property type="entry name" value="BIOTIN--PROTEIN LIGASE"/>
    <property type="match status" value="1"/>
</dbReference>
<evidence type="ECO:0000256" key="2">
    <source>
        <dbReference type="ARBA" id="ARBA00023267"/>
    </source>
</evidence>
<comment type="catalytic activity">
    <reaction evidence="4">
        <text>biotin + L-lysyl-[protein] + ATP = N(6)-biotinyl-L-lysyl-[protein] + AMP + diphosphate + H(+)</text>
        <dbReference type="Rhea" id="RHEA:11756"/>
        <dbReference type="Rhea" id="RHEA-COMP:9752"/>
        <dbReference type="Rhea" id="RHEA-COMP:10505"/>
        <dbReference type="ChEBI" id="CHEBI:15378"/>
        <dbReference type="ChEBI" id="CHEBI:29969"/>
        <dbReference type="ChEBI" id="CHEBI:30616"/>
        <dbReference type="ChEBI" id="CHEBI:33019"/>
        <dbReference type="ChEBI" id="CHEBI:57586"/>
        <dbReference type="ChEBI" id="CHEBI:83144"/>
        <dbReference type="ChEBI" id="CHEBI:456215"/>
        <dbReference type="EC" id="6.3.4.15"/>
    </reaction>
</comment>
<evidence type="ECO:0000256" key="4">
    <source>
        <dbReference type="ARBA" id="ARBA00047846"/>
    </source>
</evidence>
<evidence type="ECO:0000256" key="1">
    <source>
        <dbReference type="ARBA" id="ARBA00022598"/>
    </source>
</evidence>
<name>A0ABT3H9U5_9HYPH</name>
<dbReference type="Gene3D" id="3.30.930.10">
    <property type="entry name" value="Bira Bifunctional Protein, Domain 2"/>
    <property type="match status" value="1"/>
</dbReference>
<dbReference type="Gene3D" id="2.30.30.100">
    <property type="match status" value="1"/>
</dbReference>